<keyword evidence="4" id="KW-0378">Hydrolase</keyword>
<dbReference type="EC" id="3.6.1.7" evidence="2 4"/>
<dbReference type="GO" id="GO:0003998">
    <property type="term" value="F:acylphosphatase activity"/>
    <property type="evidence" value="ECO:0007669"/>
    <property type="project" value="UniProtKB-EC"/>
</dbReference>
<feature type="active site" evidence="4">
    <location>
        <position position="36"/>
    </location>
</feature>
<evidence type="ECO:0000313" key="7">
    <source>
        <dbReference type="EMBL" id="OGL87623.1"/>
    </source>
</evidence>
<evidence type="ECO:0000256" key="4">
    <source>
        <dbReference type="PROSITE-ProRule" id="PRU00520"/>
    </source>
</evidence>
<dbReference type="InterPro" id="IPR036046">
    <property type="entry name" value="Acylphosphatase-like_dom_sf"/>
</dbReference>
<dbReference type="Gene3D" id="3.30.70.100">
    <property type="match status" value="1"/>
</dbReference>
<evidence type="ECO:0000256" key="3">
    <source>
        <dbReference type="ARBA" id="ARBA00047645"/>
    </source>
</evidence>
<comment type="catalytic activity">
    <reaction evidence="3 4">
        <text>an acyl phosphate + H2O = a carboxylate + phosphate + H(+)</text>
        <dbReference type="Rhea" id="RHEA:14965"/>
        <dbReference type="ChEBI" id="CHEBI:15377"/>
        <dbReference type="ChEBI" id="CHEBI:15378"/>
        <dbReference type="ChEBI" id="CHEBI:29067"/>
        <dbReference type="ChEBI" id="CHEBI:43474"/>
        <dbReference type="ChEBI" id="CHEBI:59918"/>
        <dbReference type="EC" id="3.6.1.7"/>
    </reaction>
</comment>
<dbReference type="InterPro" id="IPR001792">
    <property type="entry name" value="Acylphosphatase-like_dom"/>
</dbReference>
<feature type="domain" description="Acylphosphatase-like" evidence="6">
    <location>
        <begin position="3"/>
        <end position="89"/>
    </location>
</feature>
<evidence type="ECO:0000256" key="5">
    <source>
        <dbReference type="RuleBase" id="RU004168"/>
    </source>
</evidence>
<evidence type="ECO:0000256" key="1">
    <source>
        <dbReference type="ARBA" id="ARBA00005614"/>
    </source>
</evidence>
<evidence type="ECO:0000256" key="2">
    <source>
        <dbReference type="ARBA" id="ARBA00012150"/>
    </source>
</evidence>
<organism evidence="7 8">
    <name type="scientific">Candidatus Uhrbacteria bacterium RIFCSPLOWO2_02_FULL_49_11</name>
    <dbReference type="NCBI Taxonomy" id="1802409"/>
    <lineage>
        <taxon>Bacteria</taxon>
        <taxon>Candidatus Uhriibacteriota</taxon>
    </lineage>
</organism>
<sequence>MHKVIINFSGRVQGVGLRWYISRCAKEHNIKGAAQNLPDARVQVIGYGEKNQLIKFVKQCTRGSRFSRIDHVMSVWGEADHAPDYFIIL</sequence>
<comment type="similarity">
    <text evidence="1 5">Belongs to the acylphosphatase family.</text>
</comment>
<gene>
    <name evidence="7" type="ORF">A3I42_03730</name>
</gene>
<dbReference type="PROSITE" id="PS51160">
    <property type="entry name" value="ACYLPHOSPHATASE_3"/>
    <property type="match status" value="1"/>
</dbReference>
<evidence type="ECO:0000259" key="6">
    <source>
        <dbReference type="PROSITE" id="PS51160"/>
    </source>
</evidence>
<feature type="active site" evidence="4">
    <location>
        <position position="18"/>
    </location>
</feature>
<evidence type="ECO:0000313" key="8">
    <source>
        <dbReference type="Proteomes" id="UP000178264"/>
    </source>
</evidence>
<dbReference type="InterPro" id="IPR020456">
    <property type="entry name" value="Acylphosphatase"/>
</dbReference>
<dbReference type="PANTHER" id="PTHR47268:SF4">
    <property type="entry name" value="ACYLPHOSPHATASE"/>
    <property type="match status" value="1"/>
</dbReference>
<dbReference type="SUPFAM" id="SSF54975">
    <property type="entry name" value="Acylphosphatase/BLUF domain-like"/>
    <property type="match status" value="1"/>
</dbReference>
<reference evidence="7 8" key="1">
    <citation type="journal article" date="2016" name="Nat. Commun.">
        <title>Thousands of microbial genomes shed light on interconnected biogeochemical processes in an aquifer system.</title>
        <authorList>
            <person name="Anantharaman K."/>
            <person name="Brown C.T."/>
            <person name="Hug L.A."/>
            <person name="Sharon I."/>
            <person name="Castelle C.J."/>
            <person name="Probst A.J."/>
            <person name="Thomas B.C."/>
            <person name="Singh A."/>
            <person name="Wilkins M.J."/>
            <person name="Karaoz U."/>
            <person name="Brodie E.L."/>
            <person name="Williams K.H."/>
            <person name="Hubbard S.S."/>
            <person name="Banfield J.F."/>
        </authorList>
    </citation>
    <scope>NUCLEOTIDE SEQUENCE [LARGE SCALE GENOMIC DNA]</scope>
</reference>
<name>A0A1F7VB19_9BACT</name>
<dbReference type="AlphaFoldDB" id="A0A1F7VB19"/>
<comment type="caution">
    <text evidence="7">The sequence shown here is derived from an EMBL/GenBank/DDBJ whole genome shotgun (WGS) entry which is preliminary data.</text>
</comment>
<dbReference type="EMBL" id="MGER01000068">
    <property type="protein sequence ID" value="OGL87623.1"/>
    <property type="molecule type" value="Genomic_DNA"/>
</dbReference>
<dbReference type="Proteomes" id="UP000178264">
    <property type="component" value="Unassembled WGS sequence"/>
</dbReference>
<dbReference type="PANTHER" id="PTHR47268">
    <property type="entry name" value="ACYLPHOSPHATASE"/>
    <property type="match status" value="1"/>
</dbReference>
<protein>
    <recommendedName>
        <fullName evidence="2 4">acylphosphatase</fullName>
        <ecNumber evidence="2 4">3.6.1.7</ecNumber>
    </recommendedName>
</protein>
<proteinExistence type="inferred from homology"/>
<dbReference type="Pfam" id="PF00708">
    <property type="entry name" value="Acylphosphatase"/>
    <property type="match status" value="1"/>
</dbReference>
<accession>A0A1F7VB19</accession>